<dbReference type="AlphaFoldDB" id="A0A915MTH2"/>
<feature type="compositionally biased region" description="Low complexity" evidence="1">
    <location>
        <begin position="734"/>
        <end position="758"/>
    </location>
</feature>
<protein>
    <submittedName>
        <fullName evidence="3">Uncharacterized protein</fullName>
    </submittedName>
</protein>
<reference evidence="3" key="1">
    <citation type="submission" date="2022-11" db="UniProtKB">
        <authorList>
            <consortium name="WormBaseParasite"/>
        </authorList>
    </citation>
    <scope>IDENTIFICATION</scope>
</reference>
<dbReference type="WBParaSite" id="scaffold49372_cov305.g24944">
    <property type="protein sequence ID" value="scaffold49372_cov305.g24944"/>
    <property type="gene ID" value="scaffold49372_cov305.g24944"/>
</dbReference>
<name>A0A915MTH2_MELJA</name>
<evidence type="ECO:0000313" key="2">
    <source>
        <dbReference type="Proteomes" id="UP000887561"/>
    </source>
</evidence>
<dbReference type="Proteomes" id="UP000887561">
    <property type="component" value="Unplaced"/>
</dbReference>
<evidence type="ECO:0000256" key="1">
    <source>
        <dbReference type="SAM" id="MobiDB-lite"/>
    </source>
</evidence>
<feature type="region of interest" description="Disordered" evidence="1">
    <location>
        <begin position="667"/>
        <end position="775"/>
    </location>
</feature>
<sequence>MVNGKEFKNNVELIKEFEKYYEINKNEDNVEREMENQLSFLLKVLPNDEEENVGEKEVREKQVGKQVGKTDEQVGKTIVDLDIKTWDEQTIKKLEEKSTKNMDVFIDYINKLVCGKEKLEELKNKAEEIGKTVDANKHGNYYANTYVYAASRDYKKSEWTNKQGELKYISYYIDGKKSFVKLLNKLESAKKLVLKRNEEEKLAENKLEEMKIETISGMPPIVKTIINKVEIIEQVLMEGKLLEKELEALKQFSKEMTKFDFINKLEAIQTSLRNKQENKHVGENLETIQTSLGNIEENKHVGENLETIRTNVWENLEPSKTNVWEDLENKHVWEELKTIKINVWEKLKDIKTSLEKTQEEDFNRKKQRNNIIEKLKTIQKKARIDNFKTSLEMLKSTKTKFNIDEMKQELLERIPKEVTKKFEKNKDYDNFVVDSINATKEMLEEGKPYEHVLNNLETFEEMKKKLEVEGDIVTKENLIDEELLLTMQQKVLHIQNITMLKPGDNNKIAECKKWEMPESKEKNDEFIKNVEAYRIEDLAQIYRQIRLHSGRNKAVLELFKRTGNLILASKSTIKDVVNYNKGGKIAKEFEIGRQLLNGIIGGYSKKLDSQLDVNRIYETVDWGYLGQEAPEFSDTMSMLSSSTSMLDLGELAMDQSLEDQLSTVDELPSVDEVSSPTNDSFFTSPSKSSVGSESELKSGSPASSSPSMSELPKFGTFTSPSSKSSVGSDKELKFGSPASSTSFGSSPSPSDLSKFSGSTKEKPKKLSKQEKKKLKLHEGEVKNWNDWKFNDEGTVGQLKLLNVQKEAKTNFDWFNHVFSAIIELDERDVPKFKENICEEEGMNCSPVSKIPEKTEDLIDEMNSLII</sequence>
<accession>A0A915MTH2</accession>
<proteinExistence type="predicted"/>
<feature type="compositionally biased region" description="Polar residues" evidence="1">
    <location>
        <begin position="672"/>
        <end position="683"/>
    </location>
</feature>
<keyword evidence="2" id="KW-1185">Reference proteome</keyword>
<feature type="compositionally biased region" description="Basic residues" evidence="1">
    <location>
        <begin position="762"/>
        <end position="775"/>
    </location>
</feature>
<evidence type="ECO:0000313" key="3">
    <source>
        <dbReference type="WBParaSite" id="scaffold49372_cov305.g24944"/>
    </source>
</evidence>
<organism evidence="2 3">
    <name type="scientific">Meloidogyne javanica</name>
    <name type="common">Root-knot nematode worm</name>
    <dbReference type="NCBI Taxonomy" id="6303"/>
    <lineage>
        <taxon>Eukaryota</taxon>
        <taxon>Metazoa</taxon>
        <taxon>Ecdysozoa</taxon>
        <taxon>Nematoda</taxon>
        <taxon>Chromadorea</taxon>
        <taxon>Rhabditida</taxon>
        <taxon>Tylenchina</taxon>
        <taxon>Tylenchomorpha</taxon>
        <taxon>Tylenchoidea</taxon>
        <taxon>Meloidogynidae</taxon>
        <taxon>Meloidogyninae</taxon>
        <taxon>Meloidogyne</taxon>
        <taxon>Meloidogyne incognita group</taxon>
    </lineage>
</organism>
<feature type="compositionally biased region" description="Low complexity" evidence="1">
    <location>
        <begin position="684"/>
        <end position="727"/>
    </location>
</feature>